<dbReference type="PRINTS" id="PR00700">
    <property type="entry name" value="PRTYPHPHTASE"/>
</dbReference>
<evidence type="ECO:0000256" key="1">
    <source>
        <dbReference type="ARBA" id="ARBA00004479"/>
    </source>
</evidence>
<dbReference type="PROSITE" id="PS50853">
    <property type="entry name" value="FN3"/>
    <property type="match status" value="3"/>
</dbReference>
<dbReference type="Pfam" id="PF00102">
    <property type="entry name" value="Y_phosphatase"/>
    <property type="match status" value="1"/>
</dbReference>
<evidence type="ECO:0000313" key="14">
    <source>
        <dbReference type="EnsemblMetazoa" id="AALB010298-PA"/>
    </source>
</evidence>
<evidence type="ECO:0000256" key="9">
    <source>
        <dbReference type="ARBA" id="ARBA00023136"/>
    </source>
</evidence>
<feature type="domain" description="Fibronectin type-III" evidence="13">
    <location>
        <begin position="400"/>
        <end position="495"/>
    </location>
</feature>
<organism evidence="14 15">
    <name type="scientific">Anopheles albimanus</name>
    <name type="common">New world malaria mosquito</name>
    <dbReference type="NCBI Taxonomy" id="7167"/>
    <lineage>
        <taxon>Eukaryota</taxon>
        <taxon>Metazoa</taxon>
        <taxon>Ecdysozoa</taxon>
        <taxon>Arthropoda</taxon>
        <taxon>Hexapoda</taxon>
        <taxon>Insecta</taxon>
        <taxon>Pterygota</taxon>
        <taxon>Neoptera</taxon>
        <taxon>Endopterygota</taxon>
        <taxon>Diptera</taxon>
        <taxon>Nematocera</taxon>
        <taxon>Culicoidea</taxon>
        <taxon>Culicidae</taxon>
        <taxon>Anophelinae</taxon>
        <taxon>Anopheles</taxon>
    </lineage>
</organism>
<keyword evidence="3" id="KW-0812">Transmembrane</keyword>
<dbReference type="SMART" id="SM00404">
    <property type="entry name" value="PTPc_motif"/>
    <property type="match status" value="1"/>
</dbReference>
<dbReference type="InterPro" id="IPR000387">
    <property type="entry name" value="Tyr_Pase_dom"/>
</dbReference>
<keyword evidence="5" id="KW-0677">Repeat</keyword>
<dbReference type="CDD" id="cd00047">
    <property type="entry name" value="PTPc"/>
    <property type="match status" value="1"/>
</dbReference>
<dbReference type="InterPro" id="IPR029021">
    <property type="entry name" value="Prot-tyrosine_phosphatase-like"/>
</dbReference>
<proteinExistence type="predicted"/>
<evidence type="ECO:0000313" key="15">
    <source>
        <dbReference type="Proteomes" id="UP000069272"/>
    </source>
</evidence>
<dbReference type="SMART" id="SM00060">
    <property type="entry name" value="FN3"/>
    <property type="match status" value="4"/>
</dbReference>
<feature type="domain" description="Fibronectin type-III" evidence="13">
    <location>
        <begin position="309"/>
        <end position="398"/>
    </location>
</feature>
<keyword evidence="15" id="KW-1185">Reference proteome</keyword>
<dbReference type="Proteomes" id="UP000069272">
    <property type="component" value="Chromosome 3R"/>
</dbReference>
<feature type="domain" description="Tyrosine specific protein phosphatases" evidence="12">
    <location>
        <begin position="1280"/>
        <end position="1354"/>
    </location>
</feature>
<feature type="domain" description="Fibronectin type-III" evidence="13">
    <location>
        <begin position="631"/>
        <end position="751"/>
    </location>
</feature>
<reference evidence="14" key="2">
    <citation type="submission" date="2022-08" db="UniProtKB">
        <authorList>
            <consortium name="EnsemblMetazoa"/>
        </authorList>
    </citation>
    <scope>IDENTIFICATION</scope>
    <source>
        <strain evidence="14">STECLA/ALBI9_A</strain>
    </source>
</reference>
<evidence type="ECO:0000256" key="2">
    <source>
        <dbReference type="ARBA" id="ARBA00013064"/>
    </source>
</evidence>
<keyword evidence="4" id="KW-0732">Signal</keyword>
<feature type="domain" description="Tyrosine-protein phosphatase" evidence="11">
    <location>
        <begin position="1099"/>
        <end position="1363"/>
    </location>
</feature>
<evidence type="ECO:0000259" key="13">
    <source>
        <dbReference type="PROSITE" id="PS50853"/>
    </source>
</evidence>
<dbReference type="EnsemblMetazoa" id="AALB010298-RA">
    <property type="protein sequence ID" value="AALB010298-PA"/>
    <property type="gene ID" value="AALB010298"/>
</dbReference>
<keyword evidence="10" id="KW-0325">Glycoprotein</keyword>
<dbReference type="VEuPathDB" id="VectorBase:AALB20_037957"/>
<dbReference type="InterPro" id="IPR013783">
    <property type="entry name" value="Ig-like_fold"/>
</dbReference>
<evidence type="ECO:0000259" key="12">
    <source>
        <dbReference type="PROSITE" id="PS50056"/>
    </source>
</evidence>
<dbReference type="PROSITE" id="PS00383">
    <property type="entry name" value="TYR_PHOSPHATASE_1"/>
    <property type="match status" value="1"/>
</dbReference>
<evidence type="ECO:0000256" key="4">
    <source>
        <dbReference type="ARBA" id="ARBA00022729"/>
    </source>
</evidence>
<dbReference type="SUPFAM" id="SSF49265">
    <property type="entry name" value="Fibronectin type III"/>
    <property type="match status" value="2"/>
</dbReference>
<sequence length="1438" mass="162539">MSSSSSRGSDVDQGQFEAPYTAHRSFIEISPKCKSTRITIVERAPDGELGIEWLGEPDWSVKHFYNITWVDQNVGRAVSMSGDIDKLSTFALPTRNRCDIRELSVCRGDWRRSEPCVCGVWVPQIDTLSAVTVLKLPDGGYVISWKPSKCAKQYQLRSGLLTLQSTNPVAVKVFNVRDCQWNRLVVEVVMQNGAIGQQEVQFYGYPPLADTERPFCVISKLRTVVLEQGNVSTLELSKVAFNITQLEHYMTSCITPSTADYLDFCGLQSVRRSSQVRKADPLPHAIPPYCPINSAHPGDVTVKPGIIGEVRDLRANTDLDRTVILSWLPPRGDRECVKEYLITWASESKIVDAERTSYTVSNLEPCTTYNFTVSAIDHSNAKGPPSSVEARVREIEQLSEVVELELYEVEPRSLSAKWKPPLNGTNCVQSYRVAAWYNSPEDASVVLVFSNTTTDQHVTFGEAIACMTYMVQVIPISFQNKDGRNEIAPLKTKERTILPYHVEPIRAIGVRSRSLELSTRLQSDNNNNCLLVSVRFNCTMVPEAEDDSATELPVSGRLMAPRSVLEWTVSVCSLALQVIKEFVIPSGNVSFEGVVEPLVPYTVYQCNAQILNIAGWSDPTPSYEIQTAEDVPESPRGVQLIAGSGLIEITWSAPAIKNGVVVRYRIHIRMLGPEYPMPKLCEQLEEYNETVDLRDEIGPDETRRQSWDGAEFQYTITQLAPYTLYTVQVAAATGAGVGAYSEPAEIITLPDVPSEARNFRIEQIKGPELDQAYSSSVEFSWEIPCRLNGKLSRFEGTLEGVRETNNSVPHVLQWVVEVSDESNPLEPFRYIETRLKPEYVYTVAMNVAVAEVPESSPDALLTFESPAGIPTIDQTDEWFKVDVFDAPNPTHTARIVLGNITLKSDIGSIRYMALLVSERFCQSDPEPRTDFINSEGTTQWPEVPDWHRVNNMRCTEQYQTTPKFWNPLLHLSRARSNLVEFVVGEERCDDGKEYCNGPLKPGTEYALVVRIFSRTGFTDSELQFFRTDSLIMVGLIISSIVACCLLAFISGLVILWRRQRLLLPAQLAGRTPSEEPSDIPLKNFPNQYDELFQSNREKVSKEFAAINYFSDTVLQETVSYHAARDNERKNRYVNILPYDSNRVLLDSNEEEDEYDGRSGNDYINASFIEGYKYQREYIATQGPKLETCADFWRMVIQYEIEAIVMLTQPIDHEKNKCCQYYPRYQQKLRFNDIRVECKQELKLLFYHKRLFEVTQGNLTKLVFHYHFLEWPDHSCPASPTDLVKFTKIIRAERKSYAIPLVVHCSAGVGRTGTFIALDIILQRMQHEKKINVYETVKQLRRQRVKMVQTLDQYTFLYHCCLEQVSKSNRKKPKSSFIEIVDREGKHAPLATVIEVEQPGVAVSNGGKPLFNIKFPKSFNAGQEKVTSFAPSDIAGSGT</sequence>
<dbReference type="Pfam" id="PF00041">
    <property type="entry name" value="fn3"/>
    <property type="match status" value="2"/>
</dbReference>
<evidence type="ECO:0000256" key="8">
    <source>
        <dbReference type="ARBA" id="ARBA00022989"/>
    </source>
</evidence>
<evidence type="ECO:0000256" key="7">
    <source>
        <dbReference type="ARBA" id="ARBA00022912"/>
    </source>
</evidence>
<dbReference type="InterPro" id="IPR000242">
    <property type="entry name" value="PTP_cat"/>
</dbReference>
<dbReference type="GO" id="GO:0016020">
    <property type="term" value="C:membrane"/>
    <property type="evidence" value="ECO:0007669"/>
    <property type="project" value="UniProtKB-SubCell"/>
</dbReference>
<dbReference type="STRING" id="7167.A0A182FUR3"/>
<evidence type="ECO:0000256" key="6">
    <source>
        <dbReference type="ARBA" id="ARBA00022801"/>
    </source>
</evidence>
<dbReference type="EC" id="3.1.3.48" evidence="2"/>
<keyword evidence="9" id="KW-0472">Membrane</keyword>
<comment type="subcellular location">
    <subcellularLocation>
        <location evidence="1">Membrane</location>
        <topology evidence="1">Single-pass type I membrane protein</topology>
    </subcellularLocation>
</comment>
<reference evidence="14 15" key="1">
    <citation type="journal article" date="2017" name="G3 (Bethesda)">
        <title>The Physical Genome Mapping of Anopheles albimanus Corrected Scaffold Misassemblies and Identified Interarm Rearrangements in Genus Anopheles.</title>
        <authorList>
            <person name="Artemov G.N."/>
            <person name="Peery A.N."/>
            <person name="Jiang X."/>
            <person name="Tu Z."/>
            <person name="Stegniy V.N."/>
            <person name="Sharakhova M.V."/>
            <person name="Sharakhov I.V."/>
        </authorList>
    </citation>
    <scope>NUCLEOTIDE SEQUENCE [LARGE SCALE GENOMIC DNA]</scope>
    <source>
        <strain evidence="14 15">ALBI9_A</strain>
    </source>
</reference>
<dbReference type="InterPro" id="IPR016130">
    <property type="entry name" value="Tyr_Pase_AS"/>
</dbReference>
<keyword evidence="8" id="KW-1133">Transmembrane helix</keyword>
<evidence type="ECO:0000256" key="5">
    <source>
        <dbReference type="ARBA" id="ARBA00022737"/>
    </source>
</evidence>
<dbReference type="InterPro" id="IPR041201">
    <property type="entry name" value="PTPRJ_TM"/>
</dbReference>
<dbReference type="PANTHER" id="PTHR46957:SF3">
    <property type="entry name" value="CYTOKINE RECEPTOR"/>
    <property type="match status" value="1"/>
</dbReference>
<dbReference type="SUPFAM" id="SSF52799">
    <property type="entry name" value="(Phosphotyrosine protein) phosphatases II"/>
    <property type="match status" value="1"/>
</dbReference>
<keyword evidence="7" id="KW-0904">Protein phosphatase</keyword>
<protein>
    <recommendedName>
        <fullName evidence="2">protein-tyrosine-phosphatase</fullName>
        <ecNumber evidence="2">3.1.3.48</ecNumber>
    </recommendedName>
</protein>
<dbReference type="VEuPathDB" id="VectorBase:AALB010298"/>
<dbReference type="InterPro" id="IPR003595">
    <property type="entry name" value="Tyr_Pase_cat"/>
</dbReference>
<dbReference type="SMART" id="SM00194">
    <property type="entry name" value="PTPc"/>
    <property type="match status" value="1"/>
</dbReference>
<dbReference type="Gene3D" id="3.90.190.10">
    <property type="entry name" value="Protein tyrosine phosphatase superfamily"/>
    <property type="match status" value="1"/>
</dbReference>
<dbReference type="GO" id="GO:0009653">
    <property type="term" value="P:anatomical structure morphogenesis"/>
    <property type="evidence" value="ECO:0007669"/>
    <property type="project" value="UniProtKB-ARBA"/>
</dbReference>
<dbReference type="FunFam" id="3.90.190.10:FF:000101">
    <property type="entry name" value="phosphatidylinositol phosphatase PTPRQ"/>
    <property type="match status" value="1"/>
</dbReference>
<dbReference type="GO" id="GO:0004725">
    <property type="term" value="F:protein tyrosine phosphatase activity"/>
    <property type="evidence" value="ECO:0007669"/>
    <property type="project" value="UniProtKB-EC"/>
</dbReference>
<evidence type="ECO:0000256" key="10">
    <source>
        <dbReference type="ARBA" id="ARBA00023180"/>
    </source>
</evidence>
<dbReference type="PROSITE" id="PS50056">
    <property type="entry name" value="TYR_PHOSPHATASE_2"/>
    <property type="match status" value="1"/>
</dbReference>
<dbReference type="InterPro" id="IPR003961">
    <property type="entry name" value="FN3_dom"/>
</dbReference>
<dbReference type="InterPro" id="IPR050713">
    <property type="entry name" value="RTP_Phos/Ushers"/>
</dbReference>
<evidence type="ECO:0000259" key="11">
    <source>
        <dbReference type="PROSITE" id="PS50055"/>
    </source>
</evidence>
<dbReference type="PROSITE" id="PS50055">
    <property type="entry name" value="TYR_PHOSPHATASE_PTP"/>
    <property type="match status" value="1"/>
</dbReference>
<dbReference type="InterPro" id="IPR036116">
    <property type="entry name" value="FN3_sf"/>
</dbReference>
<dbReference type="GO" id="GO:0048666">
    <property type="term" value="P:neuron development"/>
    <property type="evidence" value="ECO:0007669"/>
    <property type="project" value="UniProtKB-ARBA"/>
</dbReference>
<accession>A0A182FUR3</accession>
<dbReference type="PANTHER" id="PTHR46957">
    <property type="entry name" value="CYTOKINE RECEPTOR"/>
    <property type="match status" value="1"/>
</dbReference>
<evidence type="ECO:0000256" key="3">
    <source>
        <dbReference type="ARBA" id="ARBA00022692"/>
    </source>
</evidence>
<keyword evidence="6" id="KW-0378">Hydrolase</keyword>
<dbReference type="Gene3D" id="2.60.40.10">
    <property type="entry name" value="Immunoglobulins"/>
    <property type="match status" value="2"/>
</dbReference>
<dbReference type="CDD" id="cd00063">
    <property type="entry name" value="FN3"/>
    <property type="match status" value="2"/>
</dbReference>
<name>A0A182FUR3_ANOAL</name>
<dbReference type="Pfam" id="PF18861">
    <property type="entry name" value="PTP_tm"/>
    <property type="match status" value="1"/>
</dbReference>